<keyword evidence="5" id="KW-0819">tRNA processing</keyword>
<gene>
    <name evidence="11" type="ORF">AMJ44_12530</name>
</gene>
<accession>A0A0S7XQF0</accession>
<proteinExistence type="inferred from homology"/>
<dbReference type="GO" id="GO:0002949">
    <property type="term" value="P:tRNA threonylcarbamoyladenosine modification"/>
    <property type="evidence" value="ECO:0007669"/>
    <property type="project" value="InterPro"/>
</dbReference>
<evidence type="ECO:0000256" key="9">
    <source>
        <dbReference type="ARBA" id="ARBA00022842"/>
    </source>
</evidence>
<organism evidence="11 12">
    <name type="scientific">candidate division WOR-1 bacterium DG_54_3</name>
    <dbReference type="NCBI Taxonomy" id="1703775"/>
    <lineage>
        <taxon>Bacteria</taxon>
        <taxon>Bacillati</taxon>
        <taxon>Saganbacteria</taxon>
    </lineage>
</organism>
<dbReference type="EMBL" id="LIZX01000173">
    <property type="protein sequence ID" value="KPJ64598.1"/>
    <property type="molecule type" value="Genomic_DNA"/>
</dbReference>
<dbReference type="Gene3D" id="3.40.50.300">
    <property type="entry name" value="P-loop containing nucleotide triphosphate hydrolases"/>
    <property type="match status" value="1"/>
</dbReference>
<keyword evidence="8" id="KW-0067">ATP-binding</keyword>
<dbReference type="InterPro" id="IPR027417">
    <property type="entry name" value="P-loop_NTPase"/>
</dbReference>
<evidence type="ECO:0000313" key="12">
    <source>
        <dbReference type="Proteomes" id="UP000051861"/>
    </source>
</evidence>
<dbReference type="SUPFAM" id="SSF52540">
    <property type="entry name" value="P-loop containing nucleoside triphosphate hydrolases"/>
    <property type="match status" value="1"/>
</dbReference>
<dbReference type="PANTHER" id="PTHR33540">
    <property type="entry name" value="TRNA THREONYLCARBAMOYLADENOSINE BIOSYNTHESIS PROTEIN TSAE"/>
    <property type="match status" value="1"/>
</dbReference>
<sequence length="143" mass="16253">MVEIITRSAEETIELGKRIGAFLVANDILALIGPLGAGKTTLIQGIAQGLEVKDYVTSPTFIIINEYQGRFPFYHIDLYRLEEVKDIEELGIEEYFTREGVCVIEWAEKLKELKPKNVKTIEMEIVSESERKINLSTDLASRF</sequence>
<dbReference type="Proteomes" id="UP000051861">
    <property type="component" value="Unassembled WGS sequence"/>
</dbReference>
<protein>
    <recommendedName>
        <fullName evidence="3">tRNA threonylcarbamoyladenosine biosynthesis protein TsaE</fullName>
    </recommendedName>
    <alternativeName>
        <fullName evidence="10">t(6)A37 threonylcarbamoyladenosine biosynthesis protein TsaE</fullName>
    </alternativeName>
</protein>
<dbReference type="GO" id="GO:0005737">
    <property type="term" value="C:cytoplasm"/>
    <property type="evidence" value="ECO:0007669"/>
    <property type="project" value="UniProtKB-SubCell"/>
</dbReference>
<name>A0A0S7XQF0_UNCSA</name>
<dbReference type="GO" id="GO:0046872">
    <property type="term" value="F:metal ion binding"/>
    <property type="evidence" value="ECO:0007669"/>
    <property type="project" value="UniProtKB-KW"/>
</dbReference>
<dbReference type="AlphaFoldDB" id="A0A0S7XQF0"/>
<evidence type="ECO:0000256" key="2">
    <source>
        <dbReference type="ARBA" id="ARBA00007599"/>
    </source>
</evidence>
<evidence type="ECO:0000256" key="3">
    <source>
        <dbReference type="ARBA" id="ARBA00019010"/>
    </source>
</evidence>
<comment type="similarity">
    <text evidence="2">Belongs to the TsaE family.</text>
</comment>
<evidence type="ECO:0000313" key="11">
    <source>
        <dbReference type="EMBL" id="KPJ64598.1"/>
    </source>
</evidence>
<evidence type="ECO:0000256" key="1">
    <source>
        <dbReference type="ARBA" id="ARBA00004496"/>
    </source>
</evidence>
<keyword evidence="7" id="KW-0547">Nucleotide-binding</keyword>
<evidence type="ECO:0000256" key="7">
    <source>
        <dbReference type="ARBA" id="ARBA00022741"/>
    </source>
</evidence>
<dbReference type="PANTHER" id="PTHR33540:SF2">
    <property type="entry name" value="TRNA THREONYLCARBAMOYLADENOSINE BIOSYNTHESIS PROTEIN TSAE"/>
    <property type="match status" value="1"/>
</dbReference>
<evidence type="ECO:0000256" key="10">
    <source>
        <dbReference type="ARBA" id="ARBA00032441"/>
    </source>
</evidence>
<keyword evidence="9" id="KW-0460">Magnesium</keyword>
<evidence type="ECO:0000256" key="6">
    <source>
        <dbReference type="ARBA" id="ARBA00022723"/>
    </source>
</evidence>
<dbReference type="Pfam" id="PF02367">
    <property type="entry name" value="TsaE"/>
    <property type="match status" value="1"/>
</dbReference>
<dbReference type="InterPro" id="IPR003442">
    <property type="entry name" value="T6A_TsaE"/>
</dbReference>
<keyword evidence="6" id="KW-0479">Metal-binding</keyword>
<keyword evidence="4" id="KW-0963">Cytoplasm</keyword>
<comment type="subcellular location">
    <subcellularLocation>
        <location evidence="1">Cytoplasm</location>
    </subcellularLocation>
</comment>
<dbReference type="GO" id="GO:0005524">
    <property type="term" value="F:ATP binding"/>
    <property type="evidence" value="ECO:0007669"/>
    <property type="project" value="UniProtKB-KW"/>
</dbReference>
<evidence type="ECO:0000256" key="8">
    <source>
        <dbReference type="ARBA" id="ARBA00022840"/>
    </source>
</evidence>
<dbReference type="NCBIfam" id="TIGR00150">
    <property type="entry name" value="T6A_YjeE"/>
    <property type="match status" value="1"/>
</dbReference>
<comment type="caution">
    <text evidence="11">The sequence shown here is derived from an EMBL/GenBank/DDBJ whole genome shotgun (WGS) entry which is preliminary data.</text>
</comment>
<evidence type="ECO:0000256" key="5">
    <source>
        <dbReference type="ARBA" id="ARBA00022694"/>
    </source>
</evidence>
<reference evidence="11 12" key="1">
    <citation type="journal article" date="2015" name="Microbiome">
        <title>Genomic resolution of linkages in carbon, nitrogen, and sulfur cycling among widespread estuary sediment bacteria.</title>
        <authorList>
            <person name="Baker B.J."/>
            <person name="Lazar C.S."/>
            <person name="Teske A.P."/>
            <person name="Dick G.J."/>
        </authorList>
    </citation>
    <scope>NUCLEOTIDE SEQUENCE [LARGE SCALE GENOMIC DNA]</scope>
    <source>
        <strain evidence="11">DG_54_3</strain>
    </source>
</reference>
<evidence type="ECO:0000256" key="4">
    <source>
        <dbReference type="ARBA" id="ARBA00022490"/>
    </source>
</evidence>